<dbReference type="Proteomes" id="UP000030758">
    <property type="component" value="Unassembled WGS sequence"/>
</dbReference>
<dbReference type="EMBL" id="KL367475">
    <property type="protein sequence ID" value="KFD72860.1"/>
    <property type="molecule type" value="Genomic_DNA"/>
</dbReference>
<proteinExistence type="predicted"/>
<reference evidence="2" key="1">
    <citation type="journal article" date="2014" name="Nat. Genet.">
        <title>Genome and transcriptome of the porcine whipworm Trichuris suis.</title>
        <authorList>
            <person name="Jex A.R."/>
            <person name="Nejsum P."/>
            <person name="Schwarz E.M."/>
            <person name="Hu L."/>
            <person name="Young N.D."/>
            <person name="Hall R.S."/>
            <person name="Korhonen P.K."/>
            <person name="Liao S."/>
            <person name="Thamsborg S."/>
            <person name="Xia J."/>
            <person name="Xu P."/>
            <person name="Wang S."/>
            <person name="Scheerlinck J.P."/>
            <person name="Hofmann A."/>
            <person name="Sternberg P.W."/>
            <person name="Wang J."/>
            <person name="Gasser R.B."/>
        </authorList>
    </citation>
    <scope>NUCLEOTIDE SEQUENCE [LARGE SCALE GENOMIC DNA]</scope>
    <source>
        <strain evidence="2">DCEP-RM93F</strain>
    </source>
</reference>
<sequence>MADYLFMADVYGGVCLMICKNDNSTNKESKKPDVVEGKRHRHQDRPQRKSTLNKEEETL</sequence>
<evidence type="ECO:0000313" key="2">
    <source>
        <dbReference type="EMBL" id="KFD72860.1"/>
    </source>
</evidence>
<name>A0A085NTR4_9BILA</name>
<protein>
    <submittedName>
        <fullName evidence="2">Uncharacterized protein</fullName>
    </submittedName>
</protein>
<dbReference type="AlphaFoldDB" id="A0A085NTR4"/>
<feature type="compositionally biased region" description="Basic and acidic residues" evidence="1">
    <location>
        <begin position="25"/>
        <end position="37"/>
    </location>
</feature>
<organism evidence="2">
    <name type="scientific">Trichuris suis</name>
    <name type="common">pig whipworm</name>
    <dbReference type="NCBI Taxonomy" id="68888"/>
    <lineage>
        <taxon>Eukaryota</taxon>
        <taxon>Metazoa</taxon>
        <taxon>Ecdysozoa</taxon>
        <taxon>Nematoda</taxon>
        <taxon>Enoplea</taxon>
        <taxon>Dorylaimia</taxon>
        <taxon>Trichinellida</taxon>
        <taxon>Trichuridae</taxon>
        <taxon>Trichuris</taxon>
    </lineage>
</organism>
<accession>A0A085NTR4</accession>
<evidence type="ECO:0000256" key="1">
    <source>
        <dbReference type="SAM" id="MobiDB-lite"/>
    </source>
</evidence>
<feature type="compositionally biased region" description="Basic and acidic residues" evidence="1">
    <location>
        <begin position="44"/>
        <end position="59"/>
    </location>
</feature>
<feature type="region of interest" description="Disordered" evidence="1">
    <location>
        <begin position="22"/>
        <end position="59"/>
    </location>
</feature>
<gene>
    <name evidence="2" type="ORF">M514_14764</name>
</gene>